<proteinExistence type="inferred from homology"/>
<dbReference type="InterPro" id="IPR001753">
    <property type="entry name" value="Enoyl-CoA_hydra/iso"/>
</dbReference>
<comment type="similarity">
    <text evidence="1">Belongs to the enoyl-CoA hydratase/isomerase family.</text>
</comment>
<evidence type="ECO:0000256" key="2">
    <source>
        <dbReference type="SAM" id="MobiDB-lite"/>
    </source>
</evidence>
<dbReference type="STRING" id="1189325.SAMN04488119_109107"/>
<protein>
    <submittedName>
        <fullName evidence="3">Enoyl-CoA hydratase</fullName>
    </submittedName>
</protein>
<dbReference type="Proteomes" id="UP000184066">
    <property type="component" value="Unassembled WGS sequence"/>
</dbReference>
<dbReference type="EMBL" id="FRDL01000009">
    <property type="protein sequence ID" value="SHN73295.1"/>
    <property type="molecule type" value="Genomic_DNA"/>
</dbReference>
<dbReference type="PANTHER" id="PTHR43802">
    <property type="entry name" value="ENOYL-COA HYDRATASE"/>
    <property type="match status" value="1"/>
</dbReference>
<dbReference type="AlphaFoldDB" id="A0A1M7TRF5"/>
<sequence length="294" mass="32616">MDKLLYETDGRIARLTLNRPERLNAIDDELPLLIEQAVARANDDPQVRVLVLSGAGRAFCAGYDLTYYAEGNPGKVTQDMPWDPMKDFAFMWRNTQRFMSLFRSLKPVICKVHGAAVAGGSDIALCCDLLIMAEDARIGYMPARVWGCPTTAMWVYRVGMEKAKRMLLTGDVIDGAEAARMGLALKAVPAAELDAEVERLAERMATIPANQLIMQKMMINQAIEAMGLNETQRLATLFDGITRHSPEGLAFKRRAEKVGWKRAVAERDQGLWDWTEDRPTNGAPDPLDGRGGAE</sequence>
<reference evidence="3 4" key="1">
    <citation type="submission" date="2016-12" db="EMBL/GenBank/DDBJ databases">
        <authorList>
            <person name="Song W.-J."/>
            <person name="Kurnit D.M."/>
        </authorList>
    </citation>
    <scope>NUCLEOTIDE SEQUENCE [LARGE SCALE GENOMIC DNA]</scope>
    <source>
        <strain evidence="3 4">CGMCC 1.10808</strain>
    </source>
</reference>
<evidence type="ECO:0000313" key="3">
    <source>
        <dbReference type="EMBL" id="SHN73295.1"/>
    </source>
</evidence>
<organism evidence="3 4">
    <name type="scientific">Oceanicella actignis</name>
    <dbReference type="NCBI Taxonomy" id="1189325"/>
    <lineage>
        <taxon>Bacteria</taxon>
        <taxon>Pseudomonadati</taxon>
        <taxon>Pseudomonadota</taxon>
        <taxon>Alphaproteobacteria</taxon>
        <taxon>Rhodobacterales</taxon>
        <taxon>Paracoccaceae</taxon>
        <taxon>Oceanicella</taxon>
    </lineage>
</organism>
<dbReference type="GO" id="GO:0003824">
    <property type="term" value="F:catalytic activity"/>
    <property type="evidence" value="ECO:0007669"/>
    <property type="project" value="UniProtKB-ARBA"/>
</dbReference>
<dbReference type="Gene3D" id="3.90.226.10">
    <property type="entry name" value="2-enoyl-CoA Hydratase, Chain A, domain 1"/>
    <property type="match status" value="1"/>
</dbReference>
<feature type="region of interest" description="Disordered" evidence="2">
    <location>
        <begin position="270"/>
        <end position="294"/>
    </location>
</feature>
<keyword evidence="4" id="KW-1185">Reference proteome</keyword>
<dbReference type="OrthoDB" id="9795613at2"/>
<dbReference type="RefSeq" id="WP_072747974.1">
    <property type="nucleotide sequence ID" value="NZ_VNHJ01000009.1"/>
</dbReference>
<dbReference type="Pfam" id="PF00378">
    <property type="entry name" value="ECH_1"/>
    <property type="match status" value="1"/>
</dbReference>
<dbReference type="InterPro" id="IPR029045">
    <property type="entry name" value="ClpP/crotonase-like_dom_sf"/>
</dbReference>
<evidence type="ECO:0000256" key="1">
    <source>
        <dbReference type="ARBA" id="ARBA00005254"/>
    </source>
</evidence>
<name>A0A1M7TRF5_9RHOB</name>
<evidence type="ECO:0000313" key="4">
    <source>
        <dbReference type="Proteomes" id="UP000184066"/>
    </source>
</evidence>
<dbReference type="CDD" id="cd06558">
    <property type="entry name" value="crotonase-like"/>
    <property type="match status" value="1"/>
</dbReference>
<dbReference type="PANTHER" id="PTHR43802:SF1">
    <property type="entry name" value="IP11341P-RELATED"/>
    <property type="match status" value="1"/>
</dbReference>
<feature type="compositionally biased region" description="Basic and acidic residues" evidence="2">
    <location>
        <begin position="270"/>
        <end position="279"/>
    </location>
</feature>
<dbReference type="SUPFAM" id="SSF52096">
    <property type="entry name" value="ClpP/crotonase"/>
    <property type="match status" value="1"/>
</dbReference>
<dbReference type="NCBIfam" id="NF006128">
    <property type="entry name" value="PRK08272.1"/>
    <property type="match status" value="1"/>
</dbReference>
<gene>
    <name evidence="3" type="ORF">SAMN05216200_10915</name>
</gene>
<accession>A0A1M7TRF5</accession>